<dbReference type="InterPro" id="IPR042099">
    <property type="entry name" value="ANL_N_sf"/>
</dbReference>
<organism evidence="6 7">
    <name type="scientific">Myriangium duriaei CBS 260.36</name>
    <dbReference type="NCBI Taxonomy" id="1168546"/>
    <lineage>
        <taxon>Eukaryota</taxon>
        <taxon>Fungi</taxon>
        <taxon>Dikarya</taxon>
        <taxon>Ascomycota</taxon>
        <taxon>Pezizomycotina</taxon>
        <taxon>Dothideomycetes</taxon>
        <taxon>Dothideomycetidae</taxon>
        <taxon>Myriangiales</taxon>
        <taxon>Myriangiaceae</taxon>
        <taxon>Myriangium</taxon>
    </lineage>
</organism>
<dbReference type="Gene3D" id="3.40.50.12780">
    <property type="entry name" value="N-terminal domain of ligase-like"/>
    <property type="match status" value="1"/>
</dbReference>
<name>A0A9P4JAI4_9PEZI</name>
<keyword evidence="2" id="KW-0597">Phosphoprotein</keyword>
<evidence type="ECO:0000256" key="3">
    <source>
        <dbReference type="ARBA" id="ARBA00022598"/>
    </source>
</evidence>
<gene>
    <name evidence="6" type="ORF">K461DRAFT_218982</name>
</gene>
<dbReference type="GO" id="GO:0005737">
    <property type="term" value="C:cytoplasm"/>
    <property type="evidence" value="ECO:0007669"/>
    <property type="project" value="TreeGrafter"/>
</dbReference>
<sequence length="1016" mass="113402">MTLVETYSHALATNGIAAKDQPSLQELALQIAASHTWNKSKAPEYFYTVHGLIKERTRSSPLAEAVNSWDGSLTYQELDKLSDLLTVTLRNESIEVGTVVPLCFEKTKWTIVTILAVIKIGAAFLLLDPSHPAARLDYMIKTVEANVVLCSPQHSGHEAFADLRRVIVGESTFEVANGQMRQTTHPKEDPRAALYLMFTSGTTGIPKGFTIEHRAFCSSALARASIIKRDEKSRVLQFAAFTFDPCMEDMLTTLMVGGCICIPNENERLNDLAKCIRDLDANFLNVTPGVSDLIEPEDIPGLKILLLSGESMKERHIEKWSPHLQLINGYGPSECCIKCAVNPQMIPGTKPNNIGRPVGSSLWIVNPSNLEEILPVGAEGELLIEGPTLARGYLQQNATKSFVEAPSWLKVFRNDPSARVYKTGDLAIYHEDGNIDFIGRRDTQAKINGQRIELGEIESLISKVTEQKYRAIVEVIALKEEQEPTLIAAVSHAEVSSGTRPTEGKNVTQPTPSFAQLAKVLSQELASWLPRFMIPSLFIPIRSIPLTIHGKTDRKLLRLELAELDRSLVDFSAEAVNESVDMPLSRQEEALLKVWRQAQVVKSLKGETETVAVEPFSLMEGDPEDLLEIVVEQTSLDRSAVEDVHPCTPLQSYWIEYTLSHPGEVHALWAYAVPMSIDISSLKRSWEKVVSEVPILRARAIQSSDRYLQVISKDKPICEEYASLQDFLEEKSPRNFRLGQPLTSSAIILDHASNQQYFALTSHHSAWDGWSKKIVFQRLGELYNDPESLPRTSTPLPHLLRQVQATDIDSNREFWTSQLSNVKLASFFHKPANEPAVARSYSFSVSFPATDLLLSGREFPLPGVEEIIAPTVAQIPLRISIDKQTTVATWLGDIQNRLISSIPYMHTDWDIFRTQLGDDVRQAWESSPLVVIHSVTDRQEDDDFLPLGLQQVERVFAHKIPFTVECYVSSESVKTDIFYDEMVFSPSVVKVLCGRFETVIQRILASGGNTVHSLLS</sequence>
<dbReference type="Proteomes" id="UP000799439">
    <property type="component" value="Unassembled WGS sequence"/>
</dbReference>
<dbReference type="OrthoDB" id="416786at2759"/>
<dbReference type="Pfam" id="PF00668">
    <property type="entry name" value="Condensation"/>
    <property type="match status" value="1"/>
</dbReference>
<dbReference type="InterPro" id="IPR045851">
    <property type="entry name" value="AMP-bd_C_sf"/>
</dbReference>
<evidence type="ECO:0000256" key="1">
    <source>
        <dbReference type="ARBA" id="ARBA00022450"/>
    </source>
</evidence>
<dbReference type="Gene3D" id="3.30.559.10">
    <property type="entry name" value="Chloramphenicol acetyltransferase-like domain"/>
    <property type="match status" value="1"/>
</dbReference>
<dbReference type="GO" id="GO:0016874">
    <property type="term" value="F:ligase activity"/>
    <property type="evidence" value="ECO:0007669"/>
    <property type="project" value="UniProtKB-KW"/>
</dbReference>
<dbReference type="InterPro" id="IPR010071">
    <property type="entry name" value="AA_adenyl_dom"/>
</dbReference>
<comment type="caution">
    <text evidence="6">The sequence shown here is derived from an EMBL/GenBank/DDBJ whole genome shotgun (WGS) entry which is preliminary data.</text>
</comment>
<dbReference type="EMBL" id="ML996081">
    <property type="protein sequence ID" value="KAF2158041.1"/>
    <property type="molecule type" value="Genomic_DNA"/>
</dbReference>
<dbReference type="InterPro" id="IPR023213">
    <property type="entry name" value="CAT-like_dom_sf"/>
</dbReference>
<keyword evidence="3" id="KW-0436">Ligase</keyword>
<dbReference type="AlphaFoldDB" id="A0A9P4JAI4"/>
<dbReference type="Gene3D" id="3.30.300.30">
    <property type="match status" value="1"/>
</dbReference>
<evidence type="ECO:0000259" key="4">
    <source>
        <dbReference type="Pfam" id="PF00501"/>
    </source>
</evidence>
<dbReference type="FunFam" id="3.40.50.12780:FF:000014">
    <property type="entry name" value="Nonribosomal peptide synthetase 1"/>
    <property type="match status" value="1"/>
</dbReference>
<dbReference type="Gene3D" id="3.30.559.30">
    <property type="entry name" value="Nonribosomal peptide synthetase, condensation domain"/>
    <property type="match status" value="2"/>
</dbReference>
<dbReference type="InterPro" id="IPR000873">
    <property type="entry name" value="AMP-dep_synth/lig_dom"/>
</dbReference>
<accession>A0A9P4JAI4</accession>
<dbReference type="GO" id="GO:0044550">
    <property type="term" value="P:secondary metabolite biosynthetic process"/>
    <property type="evidence" value="ECO:0007669"/>
    <property type="project" value="TreeGrafter"/>
</dbReference>
<evidence type="ECO:0000313" key="6">
    <source>
        <dbReference type="EMBL" id="KAF2158041.1"/>
    </source>
</evidence>
<dbReference type="Pfam" id="PF00501">
    <property type="entry name" value="AMP-binding"/>
    <property type="match status" value="1"/>
</dbReference>
<dbReference type="CDD" id="cd05918">
    <property type="entry name" value="A_NRPS_SidN3_like"/>
    <property type="match status" value="1"/>
</dbReference>
<reference evidence="6" key="1">
    <citation type="journal article" date="2020" name="Stud. Mycol.">
        <title>101 Dothideomycetes genomes: a test case for predicting lifestyles and emergence of pathogens.</title>
        <authorList>
            <person name="Haridas S."/>
            <person name="Albert R."/>
            <person name="Binder M."/>
            <person name="Bloem J."/>
            <person name="Labutti K."/>
            <person name="Salamov A."/>
            <person name="Andreopoulos B."/>
            <person name="Baker S."/>
            <person name="Barry K."/>
            <person name="Bills G."/>
            <person name="Bluhm B."/>
            <person name="Cannon C."/>
            <person name="Castanera R."/>
            <person name="Culley D."/>
            <person name="Daum C."/>
            <person name="Ezra D."/>
            <person name="Gonzalez J."/>
            <person name="Henrissat B."/>
            <person name="Kuo A."/>
            <person name="Liang C."/>
            <person name="Lipzen A."/>
            <person name="Lutzoni F."/>
            <person name="Magnuson J."/>
            <person name="Mondo S."/>
            <person name="Nolan M."/>
            <person name="Ohm R."/>
            <person name="Pangilinan J."/>
            <person name="Park H.-J."/>
            <person name="Ramirez L."/>
            <person name="Alfaro M."/>
            <person name="Sun H."/>
            <person name="Tritt A."/>
            <person name="Yoshinaga Y."/>
            <person name="Zwiers L.-H."/>
            <person name="Turgeon B."/>
            <person name="Goodwin S."/>
            <person name="Spatafora J."/>
            <person name="Crous P."/>
            <person name="Grigoriev I."/>
        </authorList>
    </citation>
    <scope>NUCLEOTIDE SEQUENCE</scope>
    <source>
        <strain evidence="6">CBS 260.36</strain>
    </source>
</reference>
<proteinExistence type="predicted"/>
<evidence type="ECO:0000313" key="7">
    <source>
        <dbReference type="Proteomes" id="UP000799439"/>
    </source>
</evidence>
<keyword evidence="1" id="KW-0596">Phosphopantetheine</keyword>
<dbReference type="SUPFAM" id="SSF52777">
    <property type="entry name" value="CoA-dependent acyltransferases"/>
    <property type="match status" value="2"/>
</dbReference>
<dbReference type="InterPro" id="IPR020845">
    <property type="entry name" value="AMP-binding_CS"/>
</dbReference>
<feature type="domain" description="AMP-dependent synthetase/ligase" evidence="4">
    <location>
        <begin position="56"/>
        <end position="394"/>
    </location>
</feature>
<evidence type="ECO:0000256" key="2">
    <source>
        <dbReference type="ARBA" id="ARBA00022553"/>
    </source>
</evidence>
<dbReference type="FunFam" id="3.30.300.30:FF:000015">
    <property type="entry name" value="Nonribosomal peptide synthase SidD"/>
    <property type="match status" value="1"/>
</dbReference>
<evidence type="ECO:0000259" key="5">
    <source>
        <dbReference type="Pfam" id="PF00668"/>
    </source>
</evidence>
<dbReference type="InterPro" id="IPR001242">
    <property type="entry name" value="Condensation_dom"/>
</dbReference>
<feature type="domain" description="Condensation" evidence="5">
    <location>
        <begin position="642"/>
        <end position="847"/>
    </location>
</feature>
<protein>
    <submittedName>
        <fullName evidence="6">Acetyl-CoA synthetase-like protein</fullName>
    </submittedName>
</protein>
<dbReference type="SUPFAM" id="SSF56801">
    <property type="entry name" value="Acetyl-CoA synthetase-like"/>
    <property type="match status" value="1"/>
</dbReference>
<dbReference type="PROSITE" id="PS00455">
    <property type="entry name" value="AMP_BINDING"/>
    <property type="match status" value="1"/>
</dbReference>
<keyword evidence="7" id="KW-1185">Reference proteome</keyword>
<dbReference type="PANTHER" id="PTHR45527">
    <property type="entry name" value="NONRIBOSOMAL PEPTIDE SYNTHETASE"/>
    <property type="match status" value="1"/>
</dbReference>
<dbReference type="PANTHER" id="PTHR45527:SF1">
    <property type="entry name" value="FATTY ACID SYNTHASE"/>
    <property type="match status" value="1"/>
</dbReference>
<dbReference type="GO" id="GO:0031177">
    <property type="term" value="F:phosphopantetheine binding"/>
    <property type="evidence" value="ECO:0007669"/>
    <property type="project" value="TreeGrafter"/>
</dbReference>
<dbReference type="NCBIfam" id="TIGR01733">
    <property type="entry name" value="AA-adenyl-dom"/>
    <property type="match status" value="1"/>
</dbReference>
<dbReference type="GO" id="GO:0043041">
    <property type="term" value="P:amino acid activation for nonribosomal peptide biosynthetic process"/>
    <property type="evidence" value="ECO:0007669"/>
    <property type="project" value="TreeGrafter"/>
</dbReference>